<dbReference type="SUPFAM" id="SSF51621">
    <property type="entry name" value="Phosphoenolpyruvate/pyruvate domain"/>
    <property type="match status" value="1"/>
</dbReference>
<dbReference type="InParanoid" id="D3B9F1"/>
<dbReference type="NCBIfam" id="NF040713">
    <property type="entry name" value="ZapE"/>
    <property type="match status" value="1"/>
</dbReference>
<dbReference type="SUPFAM" id="SSF52540">
    <property type="entry name" value="P-loop containing nucleoside triphosphate hydrolases"/>
    <property type="match status" value="1"/>
</dbReference>
<keyword evidence="6" id="KW-1185">Reference proteome</keyword>
<dbReference type="GO" id="GO:0005524">
    <property type="term" value="F:ATP binding"/>
    <property type="evidence" value="ECO:0007669"/>
    <property type="project" value="UniProtKB-KW"/>
</dbReference>
<gene>
    <name evidence="5" type="ORF">PPL_05095</name>
</gene>
<keyword evidence="3" id="KW-0067">ATP-binding</keyword>
<dbReference type="Pfam" id="PF03969">
    <property type="entry name" value="AFG1_ATPase"/>
    <property type="match status" value="1"/>
</dbReference>
<dbReference type="InterPro" id="IPR005654">
    <property type="entry name" value="ATPase_AFG1-like"/>
</dbReference>
<dbReference type="EMBL" id="ADBJ01000022">
    <property type="protein sequence ID" value="EFA81863.1"/>
    <property type="molecule type" value="Genomic_DNA"/>
</dbReference>
<evidence type="ECO:0000256" key="2">
    <source>
        <dbReference type="ARBA" id="ARBA00022741"/>
    </source>
</evidence>
<feature type="region of interest" description="Disordered" evidence="4">
    <location>
        <begin position="20"/>
        <end position="49"/>
    </location>
</feature>
<dbReference type="GO" id="GO:0016887">
    <property type="term" value="F:ATP hydrolysis activity"/>
    <property type="evidence" value="ECO:0007669"/>
    <property type="project" value="InterPro"/>
</dbReference>
<evidence type="ECO:0000256" key="4">
    <source>
        <dbReference type="SAM" id="MobiDB-lite"/>
    </source>
</evidence>
<evidence type="ECO:0000256" key="3">
    <source>
        <dbReference type="ARBA" id="ARBA00022840"/>
    </source>
</evidence>
<dbReference type="RefSeq" id="XP_020433980.1">
    <property type="nucleotide sequence ID" value="XM_020575991.1"/>
</dbReference>
<comment type="similarity">
    <text evidence="1">Belongs to the AFG1 ATPase family.</text>
</comment>
<dbReference type="Gene3D" id="3.40.50.300">
    <property type="entry name" value="P-loop containing nucleotide triphosphate hydrolases"/>
    <property type="match status" value="1"/>
</dbReference>
<evidence type="ECO:0000313" key="6">
    <source>
        <dbReference type="Proteomes" id="UP000001396"/>
    </source>
</evidence>
<evidence type="ECO:0000256" key="1">
    <source>
        <dbReference type="ARBA" id="ARBA00010322"/>
    </source>
</evidence>
<dbReference type="PANTHER" id="PTHR12169:SF6">
    <property type="entry name" value="AFG1-LIKE ATPASE"/>
    <property type="match status" value="1"/>
</dbReference>
<dbReference type="GO" id="GO:0008964">
    <property type="term" value="F:phosphoenolpyruvate carboxylase activity"/>
    <property type="evidence" value="ECO:0007669"/>
    <property type="project" value="InterPro"/>
</dbReference>
<dbReference type="InterPro" id="IPR015813">
    <property type="entry name" value="Pyrv/PenolPyrv_kinase-like_dom"/>
</dbReference>
<dbReference type="InterPro" id="IPR027417">
    <property type="entry name" value="P-loop_NTPase"/>
</dbReference>
<keyword evidence="2" id="KW-0547">Nucleotide-binding</keyword>
<sequence>MLRNLNKTLFLQRNLVIRSSQPSSSSSTISRHLSCSSNNNDNNSFINKYSENSKRTYTTSTTTTTTPTTSEITSETIHKSIKDDHIVKEGPLAKYDQMIKDNKIRVDKHQRETVKLLQNLFDQIKNYNPMPSNESDNGNLSKWFSMLTSTKPTIDPHKNEIKGVYLYGDVGCGKSFLMDLFYDSVPINKKKRIHFHHFMLDVHKRIHKWRQNKSENENDPIPPLSKELTSEAWLLCFDEFQVTDVSDAMILKRLFSCMFDNGAILVTTSNRQPNDLYKNGLNRQLFVPFIHFLESKCLVYNLNSGLDYRLSGTRTKKVFLRVDTWRTGGELRVTEQGEMISAHYRQPGMAVRTIEVYTTATLKQTTILLQSSPLNNRIFYRMSRKFK</sequence>
<dbReference type="GO" id="GO:0015977">
    <property type="term" value="P:carbon fixation"/>
    <property type="evidence" value="ECO:0007669"/>
    <property type="project" value="InterPro"/>
</dbReference>
<reference evidence="5 6" key="1">
    <citation type="journal article" date="2011" name="Genome Res.">
        <title>Phylogeny-wide analysis of social amoeba genomes highlights ancient origins for complex intercellular communication.</title>
        <authorList>
            <person name="Heidel A.J."/>
            <person name="Lawal H.M."/>
            <person name="Felder M."/>
            <person name="Schilde C."/>
            <person name="Helps N.R."/>
            <person name="Tunggal B."/>
            <person name="Rivero F."/>
            <person name="John U."/>
            <person name="Schleicher M."/>
            <person name="Eichinger L."/>
            <person name="Platzer M."/>
            <person name="Noegel A.A."/>
            <person name="Schaap P."/>
            <person name="Gloeckner G."/>
        </authorList>
    </citation>
    <scope>NUCLEOTIDE SEQUENCE [LARGE SCALE GENOMIC DNA]</scope>
    <source>
        <strain evidence="6">ATCC 26659 / Pp 5 / PN500</strain>
    </source>
</reference>
<protein>
    <submittedName>
        <fullName evidence="5">Putative ATPase</fullName>
    </submittedName>
</protein>
<dbReference type="GO" id="GO:0006099">
    <property type="term" value="P:tricarboxylic acid cycle"/>
    <property type="evidence" value="ECO:0007669"/>
    <property type="project" value="InterPro"/>
</dbReference>
<dbReference type="AlphaFoldDB" id="D3B9F1"/>
<dbReference type="PANTHER" id="PTHR12169">
    <property type="entry name" value="ATPASE N2B"/>
    <property type="match status" value="1"/>
</dbReference>
<dbReference type="Proteomes" id="UP000001396">
    <property type="component" value="Unassembled WGS sequence"/>
</dbReference>
<dbReference type="InterPro" id="IPR021135">
    <property type="entry name" value="PEP_COase"/>
</dbReference>
<organism evidence="5 6">
    <name type="scientific">Heterostelium pallidum (strain ATCC 26659 / Pp 5 / PN500)</name>
    <name type="common">Cellular slime mold</name>
    <name type="synonym">Polysphondylium pallidum</name>
    <dbReference type="NCBI Taxonomy" id="670386"/>
    <lineage>
        <taxon>Eukaryota</taxon>
        <taxon>Amoebozoa</taxon>
        <taxon>Evosea</taxon>
        <taxon>Eumycetozoa</taxon>
        <taxon>Dictyostelia</taxon>
        <taxon>Acytosteliales</taxon>
        <taxon>Acytosteliaceae</taxon>
        <taxon>Heterostelium</taxon>
    </lineage>
</organism>
<dbReference type="Pfam" id="PF00311">
    <property type="entry name" value="PEPcase"/>
    <property type="match status" value="1"/>
</dbReference>
<evidence type="ECO:0000313" key="5">
    <source>
        <dbReference type="EMBL" id="EFA81863.1"/>
    </source>
</evidence>
<dbReference type="GO" id="GO:0005739">
    <property type="term" value="C:mitochondrion"/>
    <property type="evidence" value="ECO:0007669"/>
    <property type="project" value="TreeGrafter"/>
</dbReference>
<dbReference type="GeneID" id="31360581"/>
<comment type="caution">
    <text evidence="5">The sequence shown here is derived from an EMBL/GenBank/DDBJ whole genome shotgun (WGS) entry which is preliminary data.</text>
</comment>
<proteinExistence type="inferred from homology"/>
<name>D3B9F1_HETP5</name>
<accession>D3B9F1</accession>
<dbReference type="FunCoup" id="D3B9F1">
    <property type="interactions" value="733"/>
</dbReference>